<evidence type="ECO:0000256" key="3">
    <source>
        <dbReference type="ARBA" id="ARBA00022970"/>
    </source>
</evidence>
<dbReference type="InterPro" id="IPR028082">
    <property type="entry name" value="Peripla_BP_I"/>
</dbReference>
<evidence type="ECO:0000256" key="2">
    <source>
        <dbReference type="ARBA" id="ARBA00022729"/>
    </source>
</evidence>
<reference evidence="5 6" key="1">
    <citation type="submission" date="2023-07" db="EMBL/GenBank/DDBJ databases">
        <title>Sorghum-associated microbial communities from plants grown in Nebraska, USA.</title>
        <authorList>
            <person name="Schachtman D."/>
        </authorList>
    </citation>
    <scope>NUCLEOTIDE SEQUENCE [LARGE SCALE GENOMIC DNA]</scope>
    <source>
        <strain evidence="5 6">584</strain>
    </source>
</reference>
<dbReference type="PANTHER" id="PTHR30483:SF6">
    <property type="entry name" value="PERIPLASMIC BINDING PROTEIN OF ABC TRANSPORTER FOR NATURAL AMINO ACIDS"/>
    <property type="match status" value="1"/>
</dbReference>
<dbReference type="Proteomes" id="UP001262410">
    <property type="component" value="Unassembled WGS sequence"/>
</dbReference>
<evidence type="ECO:0000256" key="1">
    <source>
        <dbReference type="ARBA" id="ARBA00010062"/>
    </source>
</evidence>
<organism evidence="5 6">
    <name type="scientific">Inquilinus ginsengisoli</name>
    <dbReference type="NCBI Taxonomy" id="363840"/>
    <lineage>
        <taxon>Bacteria</taxon>
        <taxon>Pseudomonadati</taxon>
        <taxon>Pseudomonadota</taxon>
        <taxon>Alphaproteobacteria</taxon>
        <taxon>Rhodospirillales</taxon>
        <taxon>Rhodospirillaceae</taxon>
        <taxon>Inquilinus</taxon>
    </lineage>
</organism>
<name>A0ABU1JV85_9PROT</name>
<dbReference type="EMBL" id="JAVDPW010000009">
    <property type="protein sequence ID" value="MDR6292528.1"/>
    <property type="molecule type" value="Genomic_DNA"/>
</dbReference>
<sequence length="372" mass="38097">MVAALAACTQTVQRPPPIAQAPTPGPSAPTRPNDGILRVGLLLPLSGSNAALGTAMQRAAEMAVFDTGTQVQLLPRDSGDGAASAGEAARAVIAQGANIILGPLFSKSVPAVAQQARGVGIDVVAFGTDTSQAGGNVFLLSFLQQQAIDRIVGYGVNHGMRRYAFLGPNTPFGQLMGKAMTAAAAKYGAEVPVVELYDSKLSDPSQLAQKLQSSPVDAVVLADVGPRLNVVAPMLGYSGITAKLMGTGQWDDAAVNRQQSLAGAWYAAPDPSRRADFESRYAQQFGAPPPRLATLAYDAVALTAALANQPASGGNPFTTAALQDPNGFVGIDGIFRFGQNGLVERGLAVLEAQPGGPTVVEAAPDSFSGAAF</sequence>
<evidence type="ECO:0000259" key="4">
    <source>
        <dbReference type="Pfam" id="PF13458"/>
    </source>
</evidence>
<dbReference type="CDD" id="cd06339">
    <property type="entry name" value="PBP1_YraM_LppC_lipoprotein-like"/>
    <property type="match status" value="1"/>
</dbReference>
<dbReference type="Pfam" id="PF13458">
    <property type="entry name" value="Peripla_BP_6"/>
    <property type="match status" value="1"/>
</dbReference>
<comment type="caution">
    <text evidence="5">The sequence shown here is derived from an EMBL/GenBank/DDBJ whole genome shotgun (WGS) entry which is preliminary data.</text>
</comment>
<proteinExistence type="inferred from homology"/>
<evidence type="ECO:0000313" key="5">
    <source>
        <dbReference type="EMBL" id="MDR6292528.1"/>
    </source>
</evidence>
<dbReference type="InterPro" id="IPR051010">
    <property type="entry name" value="BCAA_transport"/>
</dbReference>
<comment type="similarity">
    <text evidence="1">Belongs to the leucine-binding protein family.</text>
</comment>
<dbReference type="Gene3D" id="3.40.50.2300">
    <property type="match status" value="2"/>
</dbReference>
<dbReference type="InterPro" id="IPR028081">
    <property type="entry name" value="Leu-bd"/>
</dbReference>
<gene>
    <name evidence="5" type="ORF">E9232_005068</name>
</gene>
<keyword evidence="2" id="KW-0732">Signal</keyword>
<accession>A0ABU1JV85</accession>
<protein>
    <submittedName>
        <fullName evidence="5">ABC-type branched-subunit amino acid transport system substrate-binding protein</fullName>
    </submittedName>
</protein>
<keyword evidence="6" id="KW-1185">Reference proteome</keyword>
<dbReference type="SUPFAM" id="SSF53822">
    <property type="entry name" value="Periplasmic binding protein-like I"/>
    <property type="match status" value="1"/>
</dbReference>
<keyword evidence="3" id="KW-0029">Amino-acid transport</keyword>
<feature type="domain" description="Leucine-binding protein" evidence="4">
    <location>
        <begin position="38"/>
        <end position="355"/>
    </location>
</feature>
<dbReference type="PANTHER" id="PTHR30483">
    <property type="entry name" value="LEUCINE-SPECIFIC-BINDING PROTEIN"/>
    <property type="match status" value="1"/>
</dbReference>
<keyword evidence="3" id="KW-0813">Transport</keyword>
<dbReference type="RefSeq" id="WP_309798709.1">
    <property type="nucleotide sequence ID" value="NZ_JAVDPW010000009.1"/>
</dbReference>
<evidence type="ECO:0000313" key="6">
    <source>
        <dbReference type="Proteomes" id="UP001262410"/>
    </source>
</evidence>